<dbReference type="RefSeq" id="XP_066079892.1">
    <property type="nucleotide sequence ID" value="XM_066223795.1"/>
</dbReference>
<feature type="compositionally biased region" description="Low complexity" evidence="5">
    <location>
        <begin position="1"/>
        <end position="16"/>
    </location>
</feature>
<dbReference type="GO" id="GO:0034974">
    <property type="term" value="C:Swi5-Swi2 complex"/>
    <property type="evidence" value="ECO:0007669"/>
    <property type="project" value="TreeGrafter"/>
</dbReference>
<protein>
    <recommendedName>
        <fullName evidence="8">DNA repair protein Swi5/Sae3</fullName>
    </recommendedName>
</protein>
<dbReference type="GO" id="GO:0032798">
    <property type="term" value="C:Swi5-Sfr1 complex"/>
    <property type="evidence" value="ECO:0007669"/>
    <property type="project" value="TreeGrafter"/>
</dbReference>
<keyword evidence="4" id="KW-0175">Coiled coil</keyword>
<feature type="coiled-coil region" evidence="4">
    <location>
        <begin position="28"/>
        <end position="55"/>
    </location>
</feature>
<dbReference type="Pfam" id="PF07061">
    <property type="entry name" value="Swi5"/>
    <property type="match status" value="1"/>
</dbReference>
<keyword evidence="7" id="KW-1185">Reference proteome</keyword>
<dbReference type="GO" id="GO:0000709">
    <property type="term" value="P:meiotic joint molecule formation"/>
    <property type="evidence" value="ECO:0007669"/>
    <property type="project" value="TreeGrafter"/>
</dbReference>
<keyword evidence="3" id="KW-0234">DNA repair</keyword>
<evidence type="ECO:0000313" key="6">
    <source>
        <dbReference type="EMBL" id="WWC93130.1"/>
    </source>
</evidence>
<evidence type="ECO:0000256" key="5">
    <source>
        <dbReference type="SAM" id="MobiDB-lite"/>
    </source>
</evidence>
<dbReference type="PANTHER" id="PTHR28529:SF2">
    <property type="entry name" value="DNA REPAIR PROTEIN SWI5 HOMOLOG"/>
    <property type="match status" value="1"/>
</dbReference>
<dbReference type="EMBL" id="CP144108">
    <property type="protein sequence ID" value="WWC93130.1"/>
    <property type="molecule type" value="Genomic_DNA"/>
</dbReference>
<organism evidence="6 7">
    <name type="scientific">Kwoniella dendrophila CBS 6074</name>
    <dbReference type="NCBI Taxonomy" id="1295534"/>
    <lineage>
        <taxon>Eukaryota</taxon>
        <taxon>Fungi</taxon>
        <taxon>Dikarya</taxon>
        <taxon>Basidiomycota</taxon>
        <taxon>Agaricomycotina</taxon>
        <taxon>Tremellomycetes</taxon>
        <taxon>Tremellales</taxon>
        <taxon>Cryptococcaceae</taxon>
        <taxon>Kwoniella</taxon>
    </lineage>
</organism>
<feature type="region of interest" description="Disordered" evidence="5">
    <location>
        <begin position="1"/>
        <end position="23"/>
    </location>
</feature>
<proteinExistence type="inferred from homology"/>
<evidence type="ECO:0000256" key="3">
    <source>
        <dbReference type="ARBA" id="ARBA00023204"/>
    </source>
</evidence>
<evidence type="ECO:0008006" key="8">
    <source>
        <dbReference type="Google" id="ProtNLM"/>
    </source>
</evidence>
<evidence type="ECO:0000256" key="1">
    <source>
        <dbReference type="ARBA" id="ARBA00008060"/>
    </source>
</evidence>
<evidence type="ECO:0000256" key="4">
    <source>
        <dbReference type="SAM" id="Coils"/>
    </source>
</evidence>
<accession>A0AAX4K6F3</accession>
<dbReference type="GeneID" id="91098765"/>
<reference evidence="6 7" key="1">
    <citation type="submission" date="2024-01" db="EMBL/GenBank/DDBJ databases">
        <title>Comparative genomics of Cryptococcus and Kwoniella reveals pathogenesis evolution and contrasting modes of karyotype evolution via chromosome fusion or intercentromeric recombination.</title>
        <authorList>
            <person name="Coelho M.A."/>
            <person name="David-Palma M."/>
            <person name="Shea T."/>
            <person name="Bowers K."/>
            <person name="McGinley-Smith S."/>
            <person name="Mohammad A.W."/>
            <person name="Gnirke A."/>
            <person name="Yurkov A.M."/>
            <person name="Nowrousian M."/>
            <person name="Sun S."/>
            <person name="Cuomo C.A."/>
            <person name="Heitman J."/>
        </authorList>
    </citation>
    <scope>NUCLEOTIDE SEQUENCE [LARGE SCALE GENOMIC DNA]</scope>
    <source>
        <strain evidence="6 7">CBS 6074</strain>
    </source>
</reference>
<name>A0AAX4K6F3_9TREE</name>
<comment type="similarity">
    <text evidence="1">Belongs to the SWI5/SAE3 family.</text>
</comment>
<evidence type="ECO:0000313" key="7">
    <source>
        <dbReference type="Proteomes" id="UP001355207"/>
    </source>
</evidence>
<dbReference type="Gene3D" id="1.20.5.170">
    <property type="match status" value="1"/>
</dbReference>
<dbReference type="GO" id="GO:0010772">
    <property type="term" value="P:meiotic DNA recombinase assembly involved in reciprocal meiotic recombination"/>
    <property type="evidence" value="ECO:0007669"/>
    <property type="project" value="TreeGrafter"/>
</dbReference>
<evidence type="ECO:0000256" key="2">
    <source>
        <dbReference type="ARBA" id="ARBA00022763"/>
    </source>
</evidence>
<dbReference type="InterPro" id="IPR010760">
    <property type="entry name" value="DNA-repair_Swi5"/>
</dbReference>
<dbReference type="AlphaFoldDB" id="A0AAX4K6F3"/>
<gene>
    <name evidence="6" type="ORF">L201_008097</name>
</gene>
<dbReference type="Proteomes" id="UP001355207">
    <property type="component" value="Chromosome 11"/>
</dbReference>
<keyword evidence="2" id="KW-0227">DNA damage</keyword>
<sequence length="104" mass="11700">MSQPSTSTSSSETTQPDGENTTIKLSIEEKQQNRIKALKEELEGLKIQLGDHDANQIVQNHIKLLHEYNEIKDTTQALIGKYAQITGRTVREIHVDMDLPLMDG</sequence>
<dbReference type="PANTHER" id="PTHR28529">
    <property type="entry name" value="DNA REPAIR PROTEIN SWI5 HOMOLOG"/>
    <property type="match status" value="1"/>
</dbReference>